<feature type="region of interest" description="Disordered" evidence="1">
    <location>
        <begin position="161"/>
        <end position="192"/>
    </location>
</feature>
<feature type="region of interest" description="Disordered" evidence="1">
    <location>
        <begin position="1"/>
        <end position="20"/>
    </location>
</feature>
<feature type="region of interest" description="Disordered" evidence="1">
    <location>
        <begin position="502"/>
        <end position="521"/>
    </location>
</feature>
<keyword evidence="2" id="KW-0496">Mitochondrion</keyword>
<evidence type="ECO:0000313" key="2">
    <source>
        <dbReference type="EMBL" id="SPQ95457.1"/>
    </source>
</evidence>
<proteinExistence type="predicted"/>
<evidence type="ECO:0008006" key="4">
    <source>
        <dbReference type="Google" id="ProtNLM"/>
    </source>
</evidence>
<dbReference type="Proteomes" id="UP000290189">
    <property type="component" value="Unassembled WGS sequence"/>
</dbReference>
<geneLocation type="mitochondrion" evidence="2"/>
<reference evidence="2 3" key="1">
    <citation type="submission" date="2018-03" db="EMBL/GenBank/DDBJ databases">
        <authorList>
            <person name="Fogelqvist J."/>
        </authorList>
    </citation>
    <scope>NUCLEOTIDE SEQUENCE [LARGE SCALE GENOMIC DNA]</scope>
</reference>
<protein>
    <recommendedName>
        <fullName evidence="4">TFIIS N-terminal domain-containing protein</fullName>
    </recommendedName>
</protein>
<organism evidence="2 3">
    <name type="scientific">Plasmodiophora brassicae</name>
    <name type="common">Clubroot disease agent</name>
    <dbReference type="NCBI Taxonomy" id="37360"/>
    <lineage>
        <taxon>Eukaryota</taxon>
        <taxon>Sar</taxon>
        <taxon>Rhizaria</taxon>
        <taxon>Endomyxa</taxon>
        <taxon>Phytomyxea</taxon>
        <taxon>Plasmodiophorida</taxon>
        <taxon>Plasmodiophoridae</taxon>
        <taxon>Plasmodiophora</taxon>
    </lineage>
</organism>
<gene>
    <name evidence="2" type="ORF">PLBR_LOCUS2672</name>
</gene>
<dbReference type="AlphaFoldDB" id="A0A3P3Y5K6"/>
<accession>A0A3P3Y5K6</accession>
<evidence type="ECO:0000256" key="1">
    <source>
        <dbReference type="SAM" id="MobiDB-lite"/>
    </source>
</evidence>
<name>A0A3P3Y5K6_PLABS</name>
<sequence>MADEVQGRAAKKRRPPRRVPSTLERMVKKLNDMRVASMDERVVIANTICNVETADAMAKVVSMDGQSQLANWLTQAIDEGHVGLQCALLRLSMRLPLDMTTTTPLHAVVNDLLQDNPSVDPDVRDLAKSVWAQWSTERPAPSHFTITVGTEERRQVMFERDPEFHSESEDGSNVGEEQPPNKRQRPAKSLRWAPEHKLEAVRVFHRPVDEQHGGGAKKRAPLAAPPVAVRPQLESWTTPPKVHVPPECVRVDPVGSGERAMQAARISSLMDVVYFKRDQIPPNPSLPDGVNTGADVVNVFTKDLLMLEAPSGGMISAVSSDAPLAPLQSVPERPTDSNNAAMLEELLAADPSILSSLLHEAAMVGVGGDDRPPPEYFSGIRPRSPPPMRHMSPPRRGSVLNPFGFAMNDSALLHLVRLAVVAIEAGLVIVVVLETPSRTAGTTLFAAALENVLVSGKDQEGVIRIRAEIILNPIGDQLERVLETKVTILLIVPSLRQPQAIQTSTSSAASRRMKSPPQNHN</sequence>
<evidence type="ECO:0000313" key="3">
    <source>
        <dbReference type="Proteomes" id="UP000290189"/>
    </source>
</evidence>
<dbReference type="EMBL" id="OVEO01000004">
    <property type="protein sequence ID" value="SPQ95457.1"/>
    <property type="molecule type" value="Genomic_DNA"/>
</dbReference>